<keyword evidence="9" id="KW-1185">Reference proteome</keyword>
<accession>A0A482V7N7</accession>
<dbReference type="Gene3D" id="3.50.50.60">
    <property type="entry name" value="FAD/NAD(P)-binding domain"/>
    <property type="match status" value="1"/>
</dbReference>
<feature type="active site" description="Proton acceptor" evidence="2">
    <location>
        <position position="589"/>
    </location>
</feature>
<feature type="active site" description="Proton donor" evidence="2">
    <location>
        <position position="546"/>
    </location>
</feature>
<evidence type="ECO:0000259" key="6">
    <source>
        <dbReference type="PROSITE" id="PS00623"/>
    </source>
</evidence>
<proteinExistence type="inferred from homology"/>
<evidence type="ECO:0000256" key="3">
    <source>
        <dbReference type="PIRSR" id="PIRSR000137-2"/>
    </source>
</evidence>
<dbReference type="Pfam" id="PF00732">
    <property type="entry name" value="GMC_oxred_N"/>
    <property type="match status" value="1"/>
</dbReference>
<evidence type="ECO:0000259" key="7">
    <source>
        <dbReference type="PROSITE" id="PS00624"/>
    </source>
</evidence>
<dbReference type="PROSITE" id="PS00624">
    <property type="entry name" value="GMC_OXRED_2"/>
    <property type="match status" value="1"/>
</dbReference>
<dbReference type="GO" id="GO:0016614">
    <property type="term" value="F:oxidoreductase activity, acting on CH-OH group of donors"/>
    <property type="evidence" value="ECO:0007669"/>
    <property type="project" value="InterPro"/>
</dbReference>
<comment type="similarity">
    <text evidence="1 4">Belongs to the GMC oxidoreductase family.</text>
</comment>
<evidence type="ECO:0000256" key="1">
    <source>
        <dbReference type="ARBA" id="ARBA00010790"/>
    </source>
</evidence>
<dbReference type="Pfam" id="PF05199">
    <property type="entry name" value="GMC_oxred_C"/>
    <property type="match status" value="1"/>
</dbReference>
<dbReference type="EMBL" id="QDEB01130471">
    <property type="protein sequence ID" value="RZB39204.1"/>
    <property type="molecule type" value="Genomic_DNA"/>
</dbReference>
<dbReference type="Gene3D" id="3.30.560.10">
    <property type="entry name" value="Glucose Oxidase, domain 3"/>
    <property type="match status" value="1"/>
</dbReference>
<dbReference type="PIRSF" id="PIRSF000137">
    <property type="entry name" value="Alcohol_oxidase"/>
    <property type="match status" value="1"/>
</dbReference>
<dbReference type="SUPFAM" id="SSF54373">
    <property type="entry name" value="FAD-linked reductases, C-terminal domain"/>
    <property type="match status" value="1"/>
</dbReference>
<dbReference type="GO" id="GO:0050660">
    <property type="term" value="F:flavin adenine dinucleotide binding"/>
    <property type="evidence" value="ECO:0007669"/>
    <property type="project" value="InterPro"/>
</dbReference>
<feature type="domain" description="Glucose-methanol-choline oxidoreductase N-terminal" evidence="6">
    <location>
        <begin position="142"/>
        <end position="165"/>
    </location>
</feature>
<name>A0A482V7N7_ASBVE</name>
<dbReference type="InterPro" id="IPR000172">
    <property type="entry name" value="GMC_OxRdtase_N"/>
</dbReference>
<dbReference type="PANTHER" id="PTHR11552">
    <property type="entry name" value="GLUCOSE-METHANOL-CHOLINE GMC OXIDOREDUCTASE"/>
    <property type="match status" value="1"/>
</dbReference>
<evidence type="ECO:0000256" key="4">
    <source>
        <dbReference type="RuleBase" id="RU003968"/>
    </source>
</evidence>
<evidence type="ECO:0000256" key="2">
    <source>
        <dbReference type="PIRSR" id="PIRSR000137-1"/>
    </source>
</evidence>
<evidence type="ECO:0000256" key="5">
    <source>
        <dbReference type="SAM" id="SignalP"/>
    </source>
</evidence>
<dbReference type="SUPFAM" id="SSF51905">
    <property type="entry name" value="FAD/NAD(P)-binding domain"/>
    <property type="match status" value="1"/>
</dbReference>
<comment type="cofactor">
    <cofactor evidence="3">
        <name>FAD</name>
        <dbReference type="ChEBI" id="CHEBI:57692"/>
    </cofactor>
</comment>
<protein>
    <submittedName>
        <fullName evidence="8">Glucose dehydrogenase [FAD, quinone]-like</fullName>
    </submittedName>
</protein>
<keyword evidence="4" id="KW-0285">Flavoprotein</keyword>
<comment type="caution">
    <text evidence="8">The sequence shown here is derived from an EMBL/GenBank/DDBJ whole genome shotgun (WGS) entry which is preliminary data.</text>
</comment>
<dbReference type="AlphaFoldDB" id="A0A482V7N7"/>
<feature type="chain" id="PRO_5019755462" evidence="5">
    <location>
        <begin position="19"/>
        <end position="614"/>
    </location>
</feature>
<evidence type="ECO:0000313" key="9">
    <source>
        <dbReference type="Proteomes" id="UP000292052"/>
    </source>
</evidence>
<dbReference type="PROSITE" id="PS00623">
    <property type="entry name" value="GMC_OXRED_1"/>
    <property type="match status" value="1"/>
</dbReference>
<dbReference type="InterPro" id="IPR036188">
    <property type="entry name" value="FAD/NAD-bd_sf"/>
</dbReference>
<organism evidence="8 9">
    <name type="scientific">Asbolus verrucosus</name>
    <name type="common">Desert ironclad beetle</name>
    <dbReference type="NCBI Taxonomy" id="1661398"/>
    <lineage>
        <taxon>Eukaryota</taxon>
        <taxon>Metazoa</taxon>
        <taxon>Ecdysozoa</taxon>
        <taxon>Arthropoda</taxon>
        <taxon>Hexapoda</taxon>
        <taxon>Insecta</taxon>
        <taxon>Pterygota</taxon>
        <taxon>Neoptera</taxon>
        <taxon>Endopterygota</taxon>
        <taxon>Coleoptera</taxon>
        <taxon>Polyphaga</taxon>
        <taxon>Cucujiformia</taxon>
        <taxon>Tenebrionidae</taxon>
        <taxon>Pimeliinae</taxon>
        <taxon>Asbolus</taxon>
    </lineage>
</organism>
<feature type="domain" description="Glucose-methanol-choline oxidoreductase N-terminal" evidence="7">
    <location>
        <begin position="316"/>
        <end position="330"/>
    </location>
</feature>
<dbReference type="PANTHER" id="PTHR11552:SF158">
    <property type="entry name" value="GH23626P-RELATED"/>
    <property type="match status" value="1"/>
</dbReference>
<dbReference type="OrthoDB" id="269227at2759"/>
<keyword evidence="3 4" id="KW-0274">FAD</keyword>
<dbReference type="InterPro" id="IPR012132">
    <property type="entry name" value="GMC_OxRdtase"/>
</dbReference>
<dbReference type="InterPro" id="IPR007867">
    <property type="entry name" value="GMC_OxRtase_C"/>
</dbReference>
<gene>
    <name evidence="8" type="ORF">BDFB_008202</name>
</gene>
<sequence>MYFFLCATVFLSISTANCDFVTEYYENLIYQRTAEAQVYEIPQSNAEFQTGYESTEVNDFGSYDFIVIGAGSAGSVVATRLSEIAEWNILLLEAGGEENDFNQIPSMFMFLQLSEMNWGYYSTPQTNCCLGMIDHKCMAPRGKALGGSSALNAVMYVRGNPKDYDKWVELGNPGWSYEEVLPYFIKSENSQIDGDSGYHGKGGFWNVEYALPPTNKFSNFIDGNVELNVSPLDYNGQDQLGVSKTQVNTKHGKRQSTGTAFLDNARKRKNLKVVTKALVTQINIDESSKVAQGVTFVTNDKKFSATATKEIIVSAGAINSPQLLMLSGIGPKSHLEEMGIQVIEDLPVGENLLEHPLFQGLSFHTNYSSGSADVETLITNYLNGYGPYTSPSNIDGLGFIHAGDVPEDVPMVEYLFITAGGSMMPILRRVYNYNDELTYHYLNNLNSDSDVVFYLVLLHEKSRGRVSLKSHDPIDFPNIDLNLFSEPEDIDNFIVGIEFILKLVETEAFRKINATLVDIPVCQDFEIYSRDFWDCTIRHMSMTLYHPCGTTPMGPDKTTSVVDSNLKVHGIEKLRVVDAGVFPSTISGHTNAPAVMVAEKISDVIKNDYQVLNV</sequence>
<feature type="signal peptide" evidence="5">
    <location>
        <begin position="1"/>
        <end position="18"/>
    </location>
</feature>
<evidence type="ECO:0000313" key="8">
    <source>
        <dbReference type="EMBL" id="RZB39204.1"/>
    </source>
</evidence>
<reference evidence="8 9" key="1">
    <citation type="submission" date="2017-03" db="EMBL/GenBank/DDBJ databases">
        <title>Genome of the blue death feigning beetle - Asbolus verrucosus.</title>
        <authorList>
            <person name="Rider S.D."/>
        </authorList>
    </citation>
    <scope>NUCLEOTIDE SEQUENCE [LARGE SCALE GENOMIC DNA]</scope>
    <source>
        <strain evidence="8">Butters</strain>
        <tissue evidence="8">Head and leg muscle</tissue>
    </source>
</reference>
<keyword evidence="5" id="KW-0732">Signal</keyword>
<feature type="binding site" evidence="3">
    <location>
        <position position="279"/>
    </location>
    <ligand>
        <name>FAD</name>
        <dbReference type="ChEBI" id="CHEBI:57692"/>
    </ligand>
</feature>
<dbReference type="Proteomes" id="UP000292052">
    <property type="component" value="Unassembled WGS sequence"/>
</dbReference>
<dbReference type="STRING" id="1661398.A0A482V7N7"/>